<dbReference type="Pfam" id="PF07508">
    <property type="entry name" value="Recombinase"/>
    <property type="match status" value="1"/>
</dbReference>
<dbReference type="InterPro" id="IPR036162">
    <property type="entry name" value="Resolvase-like_N_sf"/>
</dbReference>
<dbReference type="InterPro" id="IPR050639">
    <property type="entry name" value="SSR_resolvase"/>
</dbReference>
<dbReference type="Pfam" id="PF00239">
    <property type="entry name" value="Resolvase"/>
    <property type="match status" value="1"/>
</dbReference>
<keyword evidence="5" id="KW-1185">Reference proteome</keyword>
<dbReference type="RefSeq" id="WP_067186385.1">
    <property type="nucleotide sequence ID" value="NZ_CP012199.1"/>
</dbReference>
<evidence type="ECO:0000313" key="4">
    <source>
        <dbReference type="EMBL" id="AMG76312.1"/>
    </source>
</evidence>
<reference evidence="4 5" key="1">
    <citation type="journal article" date="2016" name="BMC Genomics">
        <title>Genomic analysis of the nitrate-respiring Sphingopyxis granuli (formerly Sphingomonas macrogoltabida) strain TFA.</title>
        <authorList>
            <person name="Garcia-Romero I."/>
            <person name="Perez-Pulido A.J."/>
            <person name="Gonzalez-Flores Y.E."/>
            <person name="Reyes-Ramirez F."/>
            <person name="Santero E."/>
            <person name="Floriano B."/>
        </authorList>
    </citation>
    <scope>NUCLEOTIDE SEQUENCE [LARGE SCALE GENOMIC DNA]</scope>
    <source>
        <strain evidence="4 5">TFA</strain>
    </source>
</reference>
<dbReference type="Gene3D" id="3.40.50.1390">
    <property type="entry name" value="Resolvase, N-terminal catalytic domain"/>
    <property type="match status" value="1"/>
</dbReference>
<dbReference type="CDD" id="cd00338">
    <property type="entry name" value="Ser_Recombinase"/>
    <property type="match status" value="1"/>
</dbReference>
<evidence type="ECO:0000256" key="2">
    <source>
        <dbReference type="ARBA" id="ARBA00023172"/>
    </source>
</evidence>
<keyword evidence="1" id="KW-0238">DNA-binding</keyword>
<dbReference type="PANTHER" id="PTHR30461:SF2">
    <property type="entry name" value="SERINE RECOMBINASE PINE-RELATED"/>
    <property type="match status" value="1"/>
</dbReference>
<dbReference type="PROSITE" id="PS51736">
    <property type="entry name" value="RECOMBINASES_3"/>
    <property type="match status" value="1"/>
</dbReference>
<dbReference type="SMART" id="SM00857">
    <property type="entry name" value="Resolvase"/>
    <property type="match status" value="1"/>
</dbReference>
<dbReference type="KEGG" id="sgi:SGRAN_3983"/>
<protein>
    <submittedName>
        <fullName evidence="4">Resolvase domain protein</fullName>
    </submittedName>
</protein>
<dbReference type="PANTHER" id="PTHR30461">
    <property type="entry name" value="DNA-INVERTASE FROM LAMBDOID PROPHAGE"/>
    <property type="match status" value="1"/>
</dbReference>
<dbReference type="InterPro" id="IPR006119">
    <property type="entry name" value="Resolv_N"/>
</dbReference>
<proteinExistence type="predicted"/>
<dbReference type="InterPro" id="IPR011109">
    <property type="entry name" value="DNA_bind_recombinase_dom"/>
</dbReference>
<dbReference type="Proteomes" id="UP000058599">
    <property type="component" value="Chromosome"/>
</dbReference>
<evidence type="ECO:0000259" key="3">
    <source>
        <dbReference type="PROSITE" id="PS51736"/>
    </source>
</evidence>
<keyword evidence="2" id="KW-0233">DNA recombination</keyword>
<sequence length="225" mass="24806">MADSCFISYYRVSTQKQGRSGLGLEAQRRAVADYLNGGEWELLDEFVEIESGRRKDRPQLKAALEMCRRKKATLVIAKLDRLARNVAFVATLLEGRIKFICCDMPEADSTMLQIYSAIAEREAAKISERTKAALAAAKARGKQLGWSIPDRIEEQKVAAQRGAAANRDQAQRFASNVLPIVDSIRAAGIRSLAATAEALNARGIATARGGRWHAATVRRLIQYRG</sequence>
<dbReference type="SUPFAM" id="SSF53041">
    <property type="entry name" value="Resolvase-like"/>
    <property type="match status" value="1"/>
</dbReference>
<evidence type="ECO:0000313" key="5">
    <source>
        <dbReference type="Proteomes" id="UP000058599"/>
    </source>
</evidence>
<dbReference type="EMBL" id="CP012199">
    <property type="protein sequence ID" value="AMG76312.1"/>
    <property type="molecule type" value="Genomic_DNA"/>
</dbReference>
<accession>A0AA86L6H3</accession>
<feature type="domain" description="Resolvase/invertase-type recombinase catalytic" evidence="3">
    <location>
        <begin position="5"/>
        <end position="141"/>
    </location>
</feature>
<dbReference type="GO" id="GO:0000150">
    <property type="term" value="F:DNA strand exchange activity"/>
    <property type="evidence" value="ECO:0007669"/>
    <property type="project" value="InterPro"/>
</dbReference>
<dbReference type="GO" id="GO:0003677">
    <property type="term" value="F:DNA binding"/>
    <property type="evidence" value="ECO:0007669"/>
    <property type="project" value="UniProtKB-KW"/>
</dbReference>
<evidence type="ECO:0000256" key="1">
    <source>
        <dbReference type="ARBA" id="ARBA00023125"/>
    </source>
</evidence>
<organism evidence="4 5">
    <name type="scientific">Sphingopyxis granuli</name>
    <dbReference type="NCBI Taxonomy" id="267128"/>
    <lineage>
        <taxon>Bacteria</taxon>
        <taxon>Pseudomonadati</taxon>
        <taxon>Pseudomonadota</taxon>
        <taxon>Alphaproteobacteria</taxon>
        <taxon>Sphingomonadales</taxon>
        <taxon>Sphingomonadaceae</taxon>
        <taxon>Sphingopyxis</taxon>
    </lineage>
</organism>
<dbReference type="AlphaFoldDB" id="A0AA86L6H3"/>
<gene>
    <name evidence="4" type="primary">resU</name>
    <name evidence="4" type="ORF">SGRAN_3983</name>
</gene>
<name>A0AA86L6H3_9SPHN</name>